<protein>
    <submittedName>
        <fullName evidence="3">Endonuclease, Uma2 family (Restriction endonuclease fold)</fullName>
    </submittedName>
    <submittedName>
        <fullName evidence="2">Uma2 family endonuclease</fullName>
    </submittedName>
</protein>
<reference evidence="2 5" key="2">
    <citation type="submission" date="2018-10" db="EMBL/GenBank/DDBJ databases">
        <title>Sequencing the genomes of 1000 actinobacteria strains.</title>
        <authorList>
            <person name="Klenk H.-P."/>
        </authorList>
    </citation>
    <scope>NUCLEOTIDE SEQUENCE [LARGE SCALE GENOMIC DNA]</scope>
    <source>
        <strain evidence="2 5">DSM 45119</strain>
    </source>
</reference>
<keyword evidence="5" id="KW-1185">Reference proteome</keyword>
<dbReference type="Proteomes" id="UP000270697">
    <property type="component" value="Unassembled WGS sequence"/>
</dbReference>
<dbReference type="InterPro" id="IPR011335">
    <property type="entry name" value="Restrct_endonuc-II-like"/>
</dbReference>
<organism evidence="3 4">
    <name type="scientific">Saccharopolyspora antimicrobica</name>
    <dbReference type="NCBI Taxonomy" id="455193"/>
    <lineage>
        <taxon>Bacteria</taxon>
        <taxon>Bacillati</taxon>
        <taxon>Actinomycetota</taxon>
        <taxon>Actinomycetes</taxon>
        <taxon>Pseudonocardiales</taxon>
        <taxon>Pseudonocardiaceae</taxon>
        <taxon>Saccharopolyspora</taxon>
    </lineage>
</organism>
<dbReference type="InterPro" id="IPR012296">
    <property type="entry name" value="Nuclease_put_TT1808"/>
</dbReference>
<dbReference type="EMBL" id="RBXX01000002">
    <property type="protein sequence ID" value="RKT84076.1"/>
    <property type="molecule type" value="Genomic_DNA"/>
</dbReference>
<keyword evidence="3" id="KW-0540">Nuclease</keyword>
<dbReference type="AlphaFoldDB" id="A0A1I5INW6"/>
<dbReference type="PANTHER" id="PTHR34107">
    <property type="entry name" value="SLL0198 PROTEIN-RELATED"/>
    <property type="match status" value="1"/>
</dbReference>
<dbReference type="Proteomes" id="UP000199398">
    <property type="component" value="Unassembled WGS sequence"/>
</dbReference>
<dbReference type="Pfam" id="PF05685">
    <property type="entry name" value="Uma2"/>
    <property type="match status" value="1"/>
</dbReference>
<name>A0A1I5INW6_9PSEU</name>
<evidence type="ECO:0000313" key="5">
    <source>
        <dbReference type="Proteomes" id="UP000270697"/>
    </source>
</evidence>
<dbReference type="SUPFAM" id="SSF52980">
    <property type="entry name" value="Restriction endonuclease-like"/>
    <property type="match status" value="1"/>
</dbReference>
<dbReference type="OrthoDB" id="9799703at2"/>
<feature type="domain" description="Putative restriction endonuclease" evidence="1">
    <location>
        <begin position="14"/>
        <end position="154"/>
    </location>
</feature>
<dbReference type="Gene3D" id="3.90.1570.10">
    <property type="entry name" value="tt1808, chain A"/>
    <property type="match status" value="1"/>
</dbReference>
<keyword evidence="3" id="KW-0378">Hydrolase</keyword>
<keyword evidence="3" id="KW-0255">Endonuclease</keyword>
<dbReference type="RefSeq" id="WP_093158054.1">
    <property type="nucleotide sequence ID" value="NZ_FOUP01000019.1"/>
</dbReference>
<dbReference type="InterPro" id="IPR008538">
    <property type="entry name" value="Uma2"/>
</dbReference>
<accession>A0A1I5INW6</accession>
<reference evidence="3 4" key="1">
    <citation type="submission" date="2016-10" db="EMBL/GenBank/DDBJ databases">
        <authorList>
            <person name="de Groot N.N."/>
        </authorList>
    </citation>
    <scope>NUCLEOTIDE SEQUENCE [LARGE SCALE GENOMIC DNA]</scope>
    <source>
        <strain evidence="3 4">CPCC 201259</strain>
    </source>
</reference>
<evidence type="ECO:0000259" key="1">
    <source>
        <dbReference type="Pfam" id="PF05685"/>
    </source>
</evidence>
<dbReference type="CDD" id="cd06260">
    <property type="entry name" value="DUF820-like"/>
    <property type="match status" value="1"/>
</dbReference>
<gene>
    <name evidence="2" type="ORF">ATL45_2375</name>
    <name evidence="3" type="ORF">SAMN05421805_11955</name>
</gene>
<dbReference type="STRING" id="455193.SAMN05421805_11955"/>
<evidence type="ECO:0000313" key="3">
    <source>
        <dbReference type="EMBL" id="SFO62142.1"/>
    </source>
</evidence>
<dbReference type="GO" id="GO:0004519">
    <property type="term" value="F:endonuclease activity"/>
    <property type="evidence" value="ECO:0007669"/>
    <property type="project" value="UniProtKB-KW"/>
</dbReference>
<sequence length="192" mass="21553">MKPITWPDHLLTLTEYAALPEDRSRHYELQEGVLTGAPRPGTWHQRVAYSMAFELEDVLPDEWEPICGMEVVVEERWPPTVRVPDVAIVPTRLIDQDMQMLSASDLLGVVEVSVPGSRTLDTVTKCSEYATAGIPLYWQVDPEPSVTLTDYRLAGDVYRIAWRGGGRFTSTESVRMCLDLELLGHRRSGGVP</sequence>
<proteinExistence type="predicted"/>
<dbReference type="PANTHER" id="PTHR34107:SF2">
    <property type="entry name" value="SLL0888 PROTEIN"/>
    <property type="match status" value="1"/>
</dbReference>
<dbReference type="EMBL" id="FOUP01000019">
    <property type="protein sequence ID" value="SFO62142.1"/>
    <property type="molecule type" value="Genomic_DNA"/>
</dbReference>
<evidence type="ECO:0000313" key="4">
    <source>
        <dbReference type="Proteomes" id="UP000199398"/>
    </source>
</evidence>
<evidence type="ECO:0000313" key="2">
    <source>
        <dbReference type="EMBL" id="RKT84076.1"/>
    </source>
</evidence>